<dbReference type="NCBIfam" id="TIGR01784">
    <property type="entry name" value="T_den_put_tspse"/>
    <property type="match status" value="1"/>
</dbReference>
<dbReference type="Pfam" id="PF12784">
    <property type="entry name" value="PDDEXK_2"/>
    <property type="match status" value="1"/>
</dbReference>
<dbReference type="EMBL" id="AQHV01000006">
    <property type="protein sequence ID" value="KKB58218.1"/>
    <property type="molecule type" value="Genomic_DNA"/>
</dbReference>
<dbReference type="PANTHER" id="PTHR41317">
    <property type="entry name" value="PD-(D_E)XK NUCLEASE FAMILY TRANSPOSASE"/>
    <property type="match status" value="1"/>
</dbReference>
<protein>
    <recommendedName>
        <fullName evidence="3">Transposase (putative) YhgA-like domain-containing protein</fullName>
    </recommendedName>
</protein>
<dbReference type="PATRIC" id="fig|927665.4.peg.1063"/>
<dbReference type="Proteomes" id="UP000033047">
    <property type="component" value="Unassembled WGS sequence"/>
</dbReference>
<dbReference type="STRING" id="927665.HMPREF1535_01039"/>
<evidence type="ECO:0000313" key="1">
    <source>
        <dbReference type="EMBL" id="KKB58218.1"/>
    </source>
</evidence>
<dbReference type="RefSeq" id="WP_046145472.1">
    <property type="nucleotide sequence ID" value="NZ_KQ033912.1"/>
</dbReference>
<evidence type="ECO:0000313" key="2">
    <source>
        <dbReference type="Proteomes" id="UP000033047"/>
    </source>
</evidence>
<reference evidence="1 2" key="1">
    <citation type="submission" date="2013-04" db="EMBL/GenBank/DDBJ databases">
        <title>The Genome Sequence of Parabacteroides goldsteinii DSM 19448.</title>
        <authorList>
            <consortium name="The Broad Institute Genomics Platform"/>
            <person name="Earl A."/>
            <person name="Ward D."/>
            <person name="Feldgarden M."/>
            <person name="Gevers D."/>
            <person name="Martens E."/>
            <person name="Sakamoto M."/>
            <person name="Benno Y."/>
            <person name="Song Y."/>
            <person name="Liu C."/>
            <person name="Lee J."/>
            <person name="Bolanos M."/>
            <person name="Vaisanen M.L."/>
            <person name="Finegold S.M."/>
            <person name="Walker B."/>
            <person name="Young S."/>
            <person name="Zeng Q."/>
            <person name="Gargeya S."/>
            <person name="Fitzgerald M."/>
            <person name="Haas B."/>
            <person name="Abouelleil A."/>
            <person name="Allen A.W."/>
            <person name="Alvarado L."/>
            <person name="Arachchi H.M."/>
            <person name="Berlin A.M."/>
            <person name="Chapman S.B."/>
            <person name="Gainer-Dewar J."/>
            <person name="Goldberg J."/>
            <person name="Griggs A."/>
            <person name="Gujja S."/>
            <person name="Hansen M."/>
            <person name="Howarth C."/>
            <person name="Imamovic A."/>
            <person name="Ireland A."/>
            <person name="Larimer J."/>
            <person name="McCowan C."/>
            <person name="Murphy C."/>
            <person name="Pearson M."/>
            <person name="Poon T.W."/>
            <person name="Priest M."/>
            <person name="Roberts A."/>
            <person name="Saif S."/>
            <person name="Shea T."/>
            <person name="Sisk P."/>
            <person name="Sykes S."/>
            <person name="Wortman J."/>
            <person name="Nusbaum C."/>
            <person name="Birren B."/>
        </authorList>
    </citation>
    <scope>NUCLEOTIDE SEQUENCE [LARGE SCALE GENOMIC DNA]</scope>
    <source>
        <strain evidence="1 2">DSM 19448</strain>
    </source>
</reference>
<comment type="caution">
    <text evidence="1">The sequence shown here is derived from an EMBL/GenBank/DDBJ whole genome shotgun (WGS) entry which is preliminary data.</text>
</comment>
<organism evidence="1 2">
    <name type="scientific">Parabacteroides goldsteinii DSM 19448 = WAL 12034</name>
    <dbReference type="NCBI Taxonomy" id="927665"/>
    <lineage>
        <taxon>Bacteria</taxon>
        <taxon>Pseudomonadati</taxon>
        <taxon>Bacteroidota</taxon>
        <taxon>Bacteroidia</taxon>
        <taxon>Bacteroidales</taxon>
        <taxon>Tannerellaceae</taxon>
        <taxon>Parabacteroides</taxon>
    </lineage>
</organism>
<accession>A0A0F5JKB2</accession>
<dbReference type="PANTHER" id="PTHR41317:SF1">
    <property type="entry name" value="PD-(D_E)XK NUCLEASE FAMILY TRANSPOSASE"/>
    <property type="match status" value="1"/>
</dbReference>
<name>A0A0F5JKB2_9BACT</name>
<sequence>MKEENYIRFDWAAKRLLRNKANFDVLEGFLKTLLEEDIHIMEILESEANMEDESDKFNRVDIKAKNSKGDIIIIEIQNTREIYYLERILYGVAKAITEHINIGDSYSSVKKIYSISIIYFDMGKGEDYIYKGSSRFCGLNTHDELEISLKEKNAIIRKTPDKIFPEYYLIRVNEFNKLAVTPLEEWITYLKTGKISSEAKAPGLPEAREKLRYYDMPPQERQAYDRHLENIMIQNDVLSAAKEEGIEQGIEQGSLKATKAIAFNMKAKGLDPQTISQYTGLSLEDIAIL</sequence>
<proteinExistence type="predicted"/>
<gene>
    <name evidence="1" type="ORF">HMPREF1535_01039</name>
</gene>
<evidence type="ECO:0008006" key="3">
    <source>
        <dbReference type="Google" id="ProtNLM"/>
    </source>
</evidence>
<dbReference type="HOGENOM" id="CLU_057504_2_0_10"/>
<dbReference type="AlphaFoldDB" id="A0A0F5JKB2"/>
<dbReference type="InterPro" id="IPR010106">
    <property type="entry name" value="RpnA"/>
</dbReference>